<dbReference type="AlphaFoldDB" id="A0A1S1NL86"/>
<organism evidence="1 2">
    <name type="scientific">Kushneria phosphatilytica</name>
    <dbReference type="NCBI Taxonomy" id="657387"/>
    <lineage>
        <taxon>Bacteria</taxon>
        <taxon>Pseudomonadati</taxon>
        <taxon>Pseudomonadota</taxon>
        <taxon>Gammaproteobacteria</taxon>
        <taxon>Oceanospirillales</taxon>
        <taxon>Halomonadaceae</taxon>
        <taxon>Kushneria</taxon>
    </lineage>
</organism>
<name>A0A1S1NL86_9GAMM</name>
<gene>
    <name evidence="1" type="ORF">FY550_01820</name>
</gene>
<proteinExistence type="predicted"/>
<reference evidence="1 2" key="1">
    <citation type="submission" date="2019-08" db="EMBL/GenBank/DDBJ databases">
        <title>Complete genome sequence of Kushneria sp. YCWA18, a halophilic phosphate-solubilizing bacterium isolated from Daqiao saltern in China.</title>
        <authorList>
            <person name="Du G.-X."/>
            <person name="Qu L.-Y."/>
        </authorList>
    </citation>
    <scope>NUCLEOTIDE SEQUENCE [LARGE SCALE GENOMIC DNA]</scope>
    <source>
        <strain evidence="1 2">YCWA18</strain>
    </source>
</reference>
<evidence type="ECO:0000313" key="2">
    <source>
        <dbReference type="Proteomes" id="UP000322553"/>
    </source>
</evidence>
<accession>A0A1S1NL86</accession>
<dbReference type="RefSeq" id="WP_070981151.1">
    <property type="nucleotide sequence ID" value="NZ_CP043420.1"/>
</dbReference>
<protein>
    <submittedName>
        <fullName evidence="1">Uncharacterized protein</fullName>
    </submittedName>
</protein>
<evidence type="ECO:0000313" key="1">
    <source>
        <dbReference type="EMBL" id="QEL09993.1"/>
    </source>
</evidence>
<keyword evidence="2" id="KW-1185">Reference proteome</keyword>
<dbReference type="STRING" id="657387.BH688_14865"/>
<dbReference type="EMBL" id="CP043420">
    <property type="protein sequence ID" value="QEL09993.1"/>
    <property type="molecule type" value="Genomic_DNA"/>
</dbReference>
<dbReference type="Proteomes" id="UP000322553">
    <property type="component" value="Chromosome"/>
</dbReference>
<dbReference type="KEGG" id="kuy:FY550_01820"/>
<sequence>MDKTQVPATQGVGEVIQCGKYPHPWEDSFRRKATASLLNASTGKVRDFIIPGNKDAVCLKKADAMTTDNEQKSLPLITYVMESNLYTFEREKMMQSLDKDLVAPSTPSYPVLSLGGHGVQPFGFNGLERVPGKDSRHLFIQAPVADHQRPHLVLPFFPFIASASLPRRQGAADTVSWRPYQCQPQAVSAFRGQKTSPLFLRRSPGDPSLCCRVWR</sequence>